<feature type="region of interest" description="Disordered" evidence="2">
    <location>
        <begin position="337"/>
        <end position="367"/>
    </location>
</feature>
<feature type="region of interest" description="Disordered" evidence="2">
    <location>
        <begin position="63"/>
        <end position="82"/>
    </location>
</feature>
<dbReference type="OMA" id="KWCAVCE"/>
<feature type="compositionally biased region" description="Polar residues" evidence="2">
    <location>
        <begin position="31"/>
        <end position="48"/>
    </location>
</feature>
<feature type="compositionally biased region" description="Basic and acidic residues" evidence="2">
    <location>
        <begin position="510"/>
        <end position="543"/>
    </location>
</feature>
<feature type="compositionally biased region" description="Low complexity" evidence="2">
    <location>
        <begin position="339"/>
        <end position="352"/>
    </location>
</feature>
<proteinExistence type="predicted"/>
<feature type="compositionally biased region" description="Low complexity" evidence="2">
    <location>
        <begin position="72"/>
        <end position="82"/>
    </location>
</feature>
<feature type="region of interest" description="Disordered" evidence="2">
    <location>
        <begin position="1"/>
        <end position="57"/>
    </location>
</feature>
<accession>C9SI79</accession>
<dbReference type="Proteomes" id="UP000008698">
    <property type="component" value="Unassembled WGS sequence"/>
</dbReference>
<protein>
    <recommendedName>
        <fullName evidence="5">CAP-Gly domain-containing protein</fullName>
    </recommendedName>
</protein>
<feature type="coiled-coil region" evidence="1">
    <location>
        <begin position="620"/>
        <end position="647"/>
    </location>
</feature>
<dbReference type="GeneID" id="9530374"/>
<dbReference type="EMBL" id="DS985218">
    <property type="protein sequence ID" value="EEY18652.1"/>
    <property type="molecule type" value="Genomic_DNA"/>
</dbReference>
<feature type="region of interest" description="Disordered" evidence="2">
    <location>
        <begin position="647"/>
        <end position="672"/>
    </location>
</feature>
<dbReference type="OrthoDB" id="2130750at2759"/>
<feature type="region of interest" description="Disordered" evidence="2">
    <location>
        <begin position="110"/>
        <end position="142"/>
    </location>
</feature>
<feature type="region of interest" description="Disordered" evidence="2">
    <location>
        <begin position="205"/>
        <end position="316"/>
    </location>
</feature>
<sequence>MSSTLVTETTSSTISTSTRPPPPLRSQRSTHFSQQLPRTLRKSSSFTNGGLYGSSHHAASTPNLNSLYTSHSSRLGPPLPTSSSLLARKGSLAALTPSSLASIPDASESYGLNTVLSDPPDGKRMTPTTPGRTPRARQRPSLAGDDFCRRAIFVDVPGTCTAPFASSGPVQGKKGTFAGVELQSDFASRARTLAMLMAFTGGGLKMGNQNSTNHTPPTPSVPKFSQSVGPGRAPSPQMKRPRPSLPRPESPVRRLMTPGPRPSIGGVTPGVKPPSRYGSPTPNRFAQSVRGTSGDPRKGVPRLERKPSVGPRSASALGQSMEFPEDDITPMAMGRPKTNGSVGSVSSFNSKFRPASRTGNNDDQEAERLRHQLEERDRQLREQAATLADMESSLTELQTLMENPDALRPRRNSLDDKDSTQLRAILREKNEKIAMLTAEFDAHRADFRSTIDTLEMASTETERVYEKRIEELMQEIRDHESRTDDVDSVAQQLKQLEELVQELEEGLEDARRGEAEARGEVEFLRGEVERTRSELRREREKPSTGHSAPAQDATASSKELEQKEDEIRGLKAIIHSLSRDSIPNAEALEHQHPPRVSSFNNKMHSYPATAGESVDSRAAREKMEKEMTDLRAMLDDKNMREEELEREVEQLRGPSKLNPAPTQRSSFRDSRDTVVLARHRESRSPELHKRPPGFESDAYSMATETRTLWCEILRDACPSRTSLPLQEQDADGHASTQILPNPLDSGPVAGKSSGVVDEAKWCALCERDGHDSVDCPFEDAF</sequence>
<reference evidence="4" key="1">
    <citation type="journal article" date="2011" name="PLoS Pathog.">
        <title>Comparative genomics yields insights into niche adaptation of plant vascular wilt pathogens.</title>
        <authorList>
            <person name="Klosterman S.J."/>
            <person name="Subbarao K.V."/>
            <person name="Kang S."/>
            <person name="Veronese P."/>
            <person name="Gold S.E."/>
            <person name="Thomma B.P.H.J."/>
            <person name="Chen Z."/>
            <person name="Henrissat B."/>
            <person name="Lee Y.-H."/>
            <person name="Park J."/>
            <person name="Garcia-Pedrajas M.D."/>
            <person name="Barbara D.J."/>
            <person name="Anchieta A."/>
            <person name="de Jonge R."/>
            <person name="Santhanam P."/>
            <person name="Maruthachalam K."/>
            <person name="Atallah Z."/>
            <person name="Amyotte S.G."/>
            <person name="Paz Z."/>
            <person name="Inderbitzin P."/>
            <person name="Hayes R.J."/>
            <person name="Heiman D.I."/>
            <person name="Young S."/>
            <person name="Zeng Q."/>
            <person name="Engels R."/>
            <person name="Galagan J."/>
            <person name="Cuomo C.A."/>
            <person name="Dobinson K.F."/>
            <person name="Ma L.-J."/>
        </authorList>
    </citation>
    <scope>NUCLEOTIDE SEQUENCE [LARGE SCALE GENOMIC DNA]</scope>
    <source>
        <strain evidence="4">VaMs.102 / ATCC MYA-4576 / FGSC 10136</strain>
    </source>
</reference>
<evidence type="ECO:0008006" key="5">
    <source>
        <dbReference type="Google" id="ProtNLM"/>
    </source>
</evidence>
<feature type="region of interest" description="Disordered" evidence="2">
    <location>
        <begin position="510"/>
        <end position="567"/>
    </location>
</feature>
<evidence type="ECO:0000313" key="3">
    <source>
        <dbReference type="EMBL" id="EEY18652.1"/>
    </source>
</evidence>
<feature type="region of interest" description="Disordered" evidence="2">
    <location>
        <begin position="723"/>
        <end position="744"/>
    </location>
</feature>
<evidence type="ECO:0000313" key="4">
    <source>
        <dbReference type="Proteomes" id="UP000008698"/>
    </source>
</evidence>
<feature type="compositionally biased region" description="Basic and acidic residues" evidence="2">
    <location>
        <begin position="558"/>
        <end position="567"/>
    </location>
</feature>
<evidence type="ECO:0000256" key="1">
    <source>
        <dbReference type="SAM" id="Coils"/>
    </source>
</evidence>
<feature type="compositionally biased region" description="Polar residues" evidence="2">
    <location>
        <begin position="278"/>
        <end position="291"/>
    </location>
</feature>
<gene>
    <name evidence="3" type="ORF">VDBG_04761</name>
</gene>
<keyword evidence="4" id="KW-1185">Reference proteome</keyword>
<organism evidence="4">
    <name type="scientific">Verticillium alfalfae (strain VaMs.102 / ATCC MYA-4576 / FGSC 10136)</name>
    <name type="common">Verticillium wilt of alfalfa</name>
    <name type="synonym">Verticillium albo-atrum</name>
    <dbReference type="NCBI Taxonomy" id="526221"/>
    <lineage>
        <taxon>Eukaryota</taxon>
        <taxon>Fungi</taxon>
        <taxon>Dikarya</taxon>
        <taxon>Ascomycota</taxon>
        <taxon>Pezizomycotina</taxon>
        <taxon>Sordariomycetes</taxon>
        <taxon>Hypocreomycetidae</taxon>
        <taxon>Glomerellales</taxon>
        <taxon>Plectosphaerellaceae</taxon>
        <taxon>Verticillium</taxon>
    </lineage>
</organism>
<feature type="compositionally biased region" description="Basic and acidic residues" evidence="2">
    <location>
        <begin position="295"/>
        <end position="307"/>
    </location>
</feature>
<dbReference type="HOGENOM" id="CLU_003115_0_0_1"/>
<dbReference type="KEGG" id="val:VDBG_04761"/>
<dbReference type="AlphaFoldDB" id="C9SI79"/>
<name>C9SI79_VERA1</name>
<evidence type="ECO:0000256" key="2">
    <source>
        <dbReference type="SAM" id="MobiDB-lite"/>
    </source>
</evidence>
<dbReference type="eggNOG" id="KOG4568">
    <property type="taxonomic scope" value="Eukaryota"/>
</dbReference>
<feature type="compositionally biased region" description="Low complexity" evidence="2">
    <location>
        <begin position="1"/>
        <end position="18"/>
    </location>
</feature>
<keyword evidence="1" id="KW-0175">Coiled coil</keyword>
<dbReference type="RefSeq" id="XP_003005155.1">
    <property type="nucleotide sequence ID" value="XM_003005109.1"/>
</dbReference>